<evidence type="ECO:0000256" key="1">
    <source>
        <dbReference type="SAM" id="MobiDB-lite"/>
    </source>
</evidence>
<dbReference type="Proteomes" id="UP000302218">
    <property type="component" value="Chromosome"/>
</dbReference>
<dbReference type="OrthoDB" id="271604at2157"/>
<organism evidence="3 4">
    <name type="scientific">Natrinema versiforme</name>
    <dbReference type="NCBI Taxonomy" id="88724"/>
    <lineage>
        <taxon>Archaea</taxon>
        <taxon>Methanobacteriati</taxon>
        <taxon>Methanobacteriota</taxon>
        <taxon>Stenosarchaea group</taxon>
        <taxon>Halobacteria</taxon>
        <taxon>Halobacteriales</taxon>
        <taxon>Natrialbaceae</taxon>
        <taxon>Natrinema</taxon>
    </lineage>
</organism>
<dbReference type="GeneID" id="40265319"/>
<gene>
    <name evidence="3" type="ORF">FEJ81_08560</name>
</gene>
<evidence type="ECO:0000313" key="4">
    <source>
        <dbReference type="Proteomes" id="UP000302218"/>
    </source>
</evidence>
<evidence type="ECO:0000259" key="2">
    <source>
        <dbReference type="Pfam" id="PF18545"/>
    </source>
</evidence>
<dbReference type="EMBL" id="CP040330">
    <property type="protein sequence ID" value="QCS42409.1"/>
    <property type="molecule type" value="Genomic_DNA"/>
</dbReference>
<dbReference type="KEGG" id="nvr:FEJ81_08560"/>
<protein>
    <recommendedName>
        <fullName evidence="2">Halobacterial output domain-containing protein</fullName>
    </recommendedName>
</protein>
<dbReference type="AlphaFoldDB" id="A0A4P8WGH0"/>
<sequence>MPGPDRDPSDERPILVERSHDETTPASIAVVYAISAALDTDPIECTTEHGFTLYDHVDPEALDALMDENRQDAGVTVELSLNEYLLRVSDRGCVRVLGPTDSEGESNG</sequence>
<feature type="region of interest" description="Disordered" evidence="1">
    <location>
        <begin position="1"/>
        <end position="21"/>
    </location>
</feature>
<feature type="domain" description="Halobacterial output" evidence="2">
    <location>
        <begin position="23"/>
        <end position="96"/>
    </location>
</feature>
<evidence type="ECO:0000313" key="3">
    <source>
        <dbReference type="EMBL" id="QCS42409.1"/>
    </source>
</evidence>
<dbReference type="InterPro" id="IPR040624">
    <property type="entry name" value="HalOD1"/>
</dbReference>
<proteinExistence type="predicted"/>
<dbReference type="Pfam" id="PF18545">
    <property type="entry name" value="HalOD1"/>
    <property type="match status" value="1"/>
</dbReference>
<name>A0A4P8WGH0_9EURY</name>
<accession>A0A4P8WGH0</accession>
<dbReference type="RefSeq" id="WP_138244897.1">
    <property type="nucleotide sequence ID" value="NZ_CP040330.1"/>
</dbReference>
<reference evidence="4" key="1">
    <citation type="submission" date="2019-05" db="EMBL/GenBank/DDBJ databases">
        <title>Genome sequence and methylation pattern of the halophilic Archaeon Natrinema versiforme BOL5-4.</title>
        <authorList>
            <person name="DasSarma P."/>
            <person name="Anton B.P."/>
            <person name="DasSarma S.L."/>
            <person name="Martinez F.L."/>
            <person name="Guzman D."/>
            <person name="Roberts R.J."/>
            <person name="DasSarma S."/>
        </authorList>
    </citation>
    <scope>NUCLEOTIDE SEQUENCE [LARGE SCALE GENOMIC DNA]</scope>
    <source>
        <strain evidence="4">BOL5-4</strain>
    </source>
</reference>